<evidence type="ECO:0000256" key="1">
    <source>
        <dbReference type="SAM" id="MobiDB-lite"/>
    </source>
</evidence>
<organism evidence="2 3">
    <name type="scientific">Colocasia esculenta</name>
    <name type="common">Wild taro</name>
    <name type="synonym">Arum esculentum</name>
    <dbReference type="NCBI Taxonomy" id="4460"/>
    <lineage>
        <taxon>Eukaryota</taxon>
        <taxon>Viridiplantae</taxon>
        <taxon>Streptophyta</taxon>
        <taxon>Embryophyta</taxon>
        <taxon>Tracheophyta</taxon>
        <taxon>Spermatophyta</taxon>
        <taxon>Magnoliopsida</taxon>
        <taxon>Liliopsida</taxon>
        <taxon>Araceae</taxon>
        <taxon>Aroideae</taxon>
        <taxon>Colocasieae</taxon>
        <taxon>Colocasia</taxon>
    </lineage>
</organism>
<dbReference type="Proteomes" id="UP000652761">
    <property type="component" value="Unassembled WGS sequence"/>
</dbReference>
<dbReference type="AlphaFoldDB" id="A0A843WBX9"/>
<evidence type="ECO:0000313" key="3">
    <source>
        <dbReference type="Proteomes" id="UP000652761"/>
    </source>
</evidence>
<accession>A0A843WBX9</accession>
<name>A0A843WBX9_COLES</name>
<feature type="region of interest" description="Disordered" evidence="1">
    <location>
        <begin position="1"/>
        <end position="110"/>
    </location>
</feature>
<protein>
    <submittedName>
        <fullName evidence="2">Uncharacterized protein</fullName>
    </submittedName>
</protein>
<feature type="compositionally biased region" description="Basic and acidic residues" evidence="1">
    <location>
        <begin position="183"/>
        <end position="199"/>
    </location>
</feature>
<keyword evidence="3" id="KW-1185">Reference proteome</keyword>
<evidence type="ECO:0000313" key="2">
    <source>
        <dbReference type="EMBL" id="MQM00510.1"/>
    </source>
</evidence>
<feature type="compositionally biased region" description="Gly residues" evidence="1">
    <location>
        <begin position="156"/>
        <end position="172"/>
    </location>
</feature>
<gene>
    <name evidence="2" type="ORF">Taro_033247</name>
</gene>
<feature type="region of interest" description="Disordered" evidence="1">
    <location>
        <begin position="129"/>
        <end position="217"/>
    </location>
</feature>
<feature type="compositionally biased region" description="Polar residues" evidence="1">
    <location>
        <begin position="28"/>
        <end position="55"/>
    </location>
</feature>
<comment type="caution">
    <text evidence="2">The sequence shown here is derived from an EMBL/GenBank/DDBJ whole genome shotgun (WGS) entry which is preliminary data.</text>
</comment>
<proteinExistence type="predicted"/>
<sequence length="386" mass="42612">MERAMPSRGSANLDDDVDFQRLMLGPTAPSQSMREASAIASSQPRRNGSHTQSVAPSHAAKGKEVATSQLVKRKDKGQACGPAKDIVIREPPAPTQKKKSWFSWGSKKGKKMVAPVEDPLDIANLETLDLNAEETPSEDSPRLPNSRSHDSMTIGSPGGSVGGGDGDGGGDNGNDEDGGGEGAEQRYGDHCTQDGDHGAPVKYNRRRKFVKGGRAEGSAVDSDSYNTMIYDFDRMSTHESVGSYGGHSYQAKSSEIGYLSGYTTTTYPAPYFYPPPSVPVQIYTLENVQMASLRVVCPGCEMWDHYVREFRTRYNTMMSWDEFRTFISQTKSYHLIGELPSESNESVQPQWGTYDPYQQRYWGVLDLYFVFGFEFDVCTSLIVFCI</sequence>
<dbReference type="EMBL" id="NMUH01002523">
    <property type="protein sequence ID" value="MQM00510.1"/>
    <property type="molecule type" value="Genomic_DNA"/>
</dbReference>
<reference evidence="2" key="1">
    <citation type="submission" date="2017-07" db="EMBL/GenBank/DDBJ databases">
        <title>Taro Niue Genome Assembly and Annotation.</title>
        <authorList>
            <person name="Atibalentja N."/>
            <person name="Keating K."/>
            <person name="Fields C.J."/>
        </authorList>
    </citation>
    <scope>NUCLEOTIDE SEQUENCE</scope>
    <source>
        <strain evidence="2">Niue_2</strain>
        <tissue evidence="2">Leaf</tissue>
    </source>
</reference>
<feature type="compositionally biased region" description="Polar residues" evidence="1">
    <location>
        <begin position="143"/>
        <end position="154"/>
    </location>
</feature>